<evidence type="ECO:0000313" key="4">
    <source>
        <dbReference type="EMBL" id="KAH7156677.1"/>
    </source>
</evidence>
<accession>A0A9P9J8T9</accession>
<gene>
    <name evidence="4" type="ORF">EDB81DRAFT_398028</name>
</gene>
<feature type="compositionally biased region" description="Low complexity" evidence="2">
    <location>
        <begin position="233"/>
        <end position="245"/>
    </location>
</feature>
<dbReference type="OrthoDB" id="5377952at2759"/>
<dbReference type="Pfam" id="PF20994">
    <property type="entry name" value="CENPU"/>
    <property type="match status" value="1"/>
</dbReference>
<reference evidence="4" key="1">
    <citation type="journal article" date="2021" name="Nat. Commun.">
        <title>Genetic determinants of endophytism in the Arabidopsis root mycobiome.</title>
        <authorList>
            <person name="Mesny F."/>
            <person name="Miyauchi S."/>
            <person name="Thiergart T."/>
            <person name="Pickel B."/>
            <person name="Atanasova L."/>
            <person name="Karlsson M."/>
            <person name="Huettel B."/>
            <person name="Barry K.W."/>
            <person name="Haridas S."/>
            <person name="Chen C."/>
            <person name="Bauer D."/>
            <person name="Andreopoulos W."/>
            <person name="Pangilinan J."/>
            <person name="LaButti K."/>
            <person name="Riley R."/>
            <person name="Lipzen A."/>
            <person name="Clum A."/>
            <person name="Drula E."/>
            <person name="Henrissat B."/>
            <person name="Kohler A."/>
            <person name="Grigoriev I.V."/>
            <person name="Martin F.M."/>
            <person name="Hacquard S."/>
        </authorList>
    </citation>
    <scope>NUCLEOTIDE SEQUENCE</scope>
    <source>
        <strain evidence="4">MPI-CAGE-AT-0147</strain>
    </source>
</reference>
<feature type="region of interest" description="Disordered" evidence="2">
    <location>
        <begin position="1"/>
        <end position="245"/>
    </location>
</feature>
<evidence type="ECO:0000259" key="3">
    <source>
        <dbReference type="Pfam" id="PF20994"/>
    </source>
</evidence>
<feature type="compositionally biased region" description="Polar residues" evidence="2">
    <location>
        <begin position="126"/>
        <end position="144"/>
    </location>
</feature>
<organism evidence="4 5">
    <name type="scientific">Dactylonectria macrodidyma</name>
    <dbReference type="NCBI Taxonomy" id="307937"/>
    <lineage>
        <taxon>Eukaryota</taxon>
        <taxon>Fungi</taxon>
        <taxon>Dikarya</taxon>
        <taxon>Ascomycota</taxon>
        <taxon>Pezizomycotina</taxon>
        <taxon>Sordariomycetes</taxon>
        <taxon>Hypocreomycetidae</taxon>
        <taxon>Hypocreales</taxon>
        <taxon>Nectriaceae</taxon>
        <taxon>Dactylonectria</taxon>
    </lineage>
</organism>
<keyword evidence="5" id="KW-1185">Reference proteome</keyword>
<dbReference type="EMBL" id="JAGMUV010000005">
    <property type="protein sequence ID" value="KAH7156677.1"/>
    <property type="molecule type" value="Genomic_DNA"/>
</dbReference>
<evidence type="ECO:0000256" key="1">
    <source>
        <dbReference type="SAM" id="Coils"/>
    </source>
</evidence>
<feature type="domain" description="Inner kinetochore subunit AME1" evidence="3">
    <location>
        <begin position="464"/>
        <end position="648"/>
    </location>
</feature>
<protein>
    <recommendedName>
        <fullName evidence="3">Inner kinetochore subunit AME1 domain-containing protein</fullName>
    </recommendedName>
</protein>
<name>A0A9P9J8T9_9HYPO</name>
<feature type="compositionally biased region" description="Basic residues" evidence="2">
    <location>
        <begin position="389"/>
        <end position="415"/>
    </location>
</feature>
<feature type="compositionally biased region" description="Basic and acidic residues" evidence="2">
    <location>
        <begin position="86"/>
        <end position="98"/>
    </location>
</feature>
<feature type="region of interest" description="Disordered" evidence="2">
    <location>
        <begin position="262"/>
        <end position="426"/>
    </location>
</feature>
<comment type="caution">
    <text evidence="4">The sequence shown here is derived from an EMBL/GenBank/DDBJ whole genome shotgun (WGS) entry which is preliminary data.</text>
</comment>
<dbReference type="InterPro" id="IPR048743">
    <property type="entry name" value="AME1"/>
</dbReference>
<feature type="compositionally biased region" description="Basic and acidic residues" evidence="2">
    <location>
        <begin position="1"/>
        <end position="17"/>
    </location>
</feature>
<sequence>MATGRERRAERLNERLRGAQRANVEDDSFDLDIAGLNIAGSDPPPLPVSSARRTPNTSAKRKRLDRDNAPPSKNFADSGRRSIRTTPKDPYDLPDTSKESVAQPAVLDQVQQNGEYEQEQELGAASNENQPEAQPSSAAGSPTLPQLEAEEQEDTLESLPEPVAYRSPAMRRVSRGLNEEIGESPQDAPGGGRRRTLPMSDVVSSTTRLHEAMSTDGIEPPSSSPLARKARRSSAAAVSVRSAGSFRQRSRLMEIEVMDELSPIRVGDQGPADDVSNSASVVDELSIEEEPAEVTQIEDEPIADDEALTEEPEEEPPAEVDEAEAVEIGEVEAAKALRKKRPRRSLPSQSPELGSRSNEETDEEEPPAKRKRGRPITSPATQKQPAPKPKAKGQAKRTSPRSKAKQGPKPKTTRKPARESVEGGDATIAVTVQRFVNFKSQDEGDDAEDPLQSGAPFVTRGETVVDVFSQVCMEVIKTALEQLETALDSTEDKAKKKEFRVKMRAIEAYKEELTSRLLQHAIHLNDWHSLRKRVRMAQKEKLTLREEITRLKGEREQVALRLDAVRIKHEEETKQSKHYLNTSSTMHDVDLAIERGRDAPELSRAEQKKAELANLELLVPQISDQVSSASGTGGMLQQVMDFNAFLERAAVALESR</sequence>
<evidence type="ECO:0000256" key="2">
    <source>
        <dbReference type="SAM" id="MobiDB-lite"/>
    </source>
</evidence>
<evidence type="ECO:0000313" key="5">
    <source>
        <dbReference type="Proteomes" id="UP000738349"/>
    </source>
</evidence>
<proteinExistence type="predicted"/>
<feature type="compositionally biased region" description="Acidic residues" evidence="2">
    <location>
        <begin position="285"/>
        <end position="330"/>
    </location>
</feature>
<keyword evidence="1" id="KW-0175">Coiled coil</keyword>
<feature type="coiled-coil region" evidence="1">
    <location>
        <begin position="473"/>
        <end position="500"/>
    </location>
</feature>
<dbReference type="AlphaFoldDB" id="A0A9P9J8T9"/>
<dbReference type="Proteomes" id="UP000738349">
    <property type="component" value="Unassembled WGS sequence"/>
</dbReference>